<keyword evidence="1" id="KW-0732">Signal</keyword>
<dbReference type="RefSeq" id="XP_013418132.1">
    <property type="nucleotide sequence ID" value="XM_013562678.1"/>
</dbReference>
<proteinExistence type="predicted"/>
<evidence type="ECO:0000256" key="1">
    <source>
        <dbReference type="SAM" id="SignalP"/>
    </source>
</evidence>
<sequence>MILITFVLLGLAFNSANGLESICVHYGADTDCSEVSSRFTSTKVCDNKGKEYTDACEFYKAACAPDATMSLVYYKCNKTGLLYANTTRPTKHPHREHPTHSPYICNKIATDGCPDSWKVENLMICGNDRNIYRSRCAYDTAKCANPRLRAAWNLQKCLREGSTQEPLL</sequence>
<feature type="signal peptide" evidence="1">
    <location>
        <begin position="1"/>
        <end position="18"/>
    </location>
</feature>
<dbReference type="InParanoid" id="A0A1S3K6K5"/>
<name>A0A1S3K6K5_LINAN</name>
<dbReference type="InterPro" id="IPR036058">
    <property type="entry name" value="Kazal_dom_sf"/>
</dbReference>
<feature type="domain" description="Kazal-like" evidence="2">
    <location>
        <begin position="31"/>
        <end position="76"/>
    </location>
</feature>
<dbReference type="GeneID" id="106179140"/>
<organism evidence="3 4">
    <name type="scientific">Lingula anatina</name>
    <name type="common">Brachiopod</name>
    <name type="synonym">Lingula unguis</name>
    <dbReference type="NCBI Taxonomy" id="7574"/>
    <lineage>
        <taxon>Eukaryota</taxon>
        <taxon>Metazoa</taxon>
        <taxon>Spiralia</taxon>
        <taxon>Lophotrochozoa</taxon>
        <taxon>Brachiopoda</taxon>
        <taxon>Linguliformea</taxon>
        <taxon>Lingulata</taxon>
        <taxon>Lingulida</taxon>
        <taxon>Linguloidea</taxon>
        <taxon>Lingulidae</taxon>
        <taxon>Lingula</taxon>
    </lineage>
</organism>
<dbReference type="InterPro" id="IPR002350">
    <property type="entry name" value="Kazal_dom"/>
</dbReference>
<dbReference type="SUPFAM" id="SSF100895">
    <property type="entry name" value="Kazal-type serine protease inhibitors"/>
    <property type="match status" value="2"/>
</dbReference>
<evidence type="ECO:0000313" key="3">
    <source>
        <dbReference type="Proteomes" id="UP000085678"/>
    </source>
</evidence>
<keyword evidence="3" id="KW-1185">Reference proteome</keyword>
<evidence type="ECO:0000259" key="2">
    <source>
        <dbReference type="Pfam" id="PF07648"/>
    </source>
</evidence>
<reference evidence="4" key="2">
    <citation type="submission" date="2025-08" db="UniProtKB">
        <authorList>
            <consortium name="RefSeq"/>
        </authorList>
    </citation>
    <scope>IDENTIFICATION</scope>
</reference>
<reference evidence="4" key="1">
    <citation type="journal article" date="2015" name="Nat. Commun.">
        <title>The Lingula genome provides insights into brachiopod evolution and the origin of phosphate biomineralization.</title>
        <authorList>
            <person name="Luo Y.J."/>
            <person name="Takeuchi T."/>
            <person name="Koyanagi R."/>
            <person name="Yamada L."/>
            <person name="Kanda M."/>
            <person name="Khalturina M."/>
            <person name="Fujie M."/>
            <person name="Yamasaki S.I."/>
            <person name="Endo K."/>
            <person name="Satoh N."/>
        </authorList>
    </citation>
    <scope>NUCLEOTIDE SEQUENCE</scope>
</reference>
<dbReference type="KEGG" id="lak:106179140"/>
<feature type="chain" id="PRO_5010353408" evidence="1">
    <location>
        <begin position="19"/>
        <end position="168"/>
    </location>
</feature>
<gene>
    <name evidence="4" type="primary">LOC106179140</name>
</gene>
<accession>A0A1S3K6K5</accession>
<dbReference type="AlphaFoldDB" id="A0A1S3K6K5"/>
<protein>
    <submittedName>
        <fullName evidence="4">Uncharacterized protein LOC106179140</fullName>
    </submittedName>
</protein>
<evidence type="ECO:0000313" key="4">
    <source>
        <dbReference type="RefSeq" id="XP_013418132.1"/>
    </source>
</evidence>
<dbReference type="Proteomes" id="UP000085678">
    <property type="component" value="Unplaced"/>
</dbReference>
<feature type="domain" description="Kazal-like" evidence="2">
    <location>
        <begin position="112"/>
        <end position="146"/>
    </location>
</feature>
<dbReference type="Pfam" id="PF07648">
    <property type="entry name" value="Kazal_2"/>
    <property type="match status" value="2"/>
</dbReference>